<evidence type="ECO:0000256" key="1">
    <source>
        <dbReference type="ARBA" id="ARBA00001933"/>
    </source>
</evidence>
<evidence type="ECO:0000313" key="12">
    <source>
        <dbReference type="Proteomes" id="UP000189462"/>
    </source>
</evidence>
<dbReference type="AlphaFoldDB" id="A0A1V3NJR1"/>
<dbReference type="Gene3D" id="3.40.640.10">
    <property type="entry name" value="Type I PLP-dependent aspartate aminotransferase-like (Major domain)"/>
    <property type="match status" value="1"/>
</dbReference>
<organism evidence="11 12">
    <name type="scientific">Thioalkalivibrio denitrificans</name>
    <dbReference type="NCBI Taxonomy" id="108003"/>
    <lineage>
        <taxon>Bacteria</taxon>
        <taxon>Pseudomonadati</taxon>
        <taxon>Pseudomonadota</taxon>
        <taxon>Gammaproteobacteria</taxon>
        <taxon>Chromatiales</taxon>
        <taxon>Ectothiorhodospiraceae</taxon>
        <taxon>Thioalkalivibrio</taxon>
    </lineage>
</organism>
<dbReference type="InterPro" id="IPR004839">
    <property type="entry name" value="Aminotransferase_I/II_large"/>
</dbReference>
<dbReference type="PANTHER" id="PTHR43643:SF3">
    <property type="entry name" value="HISTIDINOL-PHOSPHATE AMINOTRANSFERASE"/>
    <property type="match status" value="1"/>
</dbReference>
<dbReference type="GO" id="GO:0004400">
    <property type="term" value="F:histidinol-phosphate transaminase activity"/>
    <property type="evidence" value="ECO:0007669"/>
    <property type="project" value="UniProtKB-UniRule"/>
</dbReference>
<dbReference type="Gene3D" id="3.90.1150.10">
    <property type="entry name" value="Aspartate Aminotransferase, domain 1"/>
    <property type="match status" value="1"/>
</dbReference>
<sequence>MSCDYRALALAGVRDLTPYQPGKPIEELERELGIRESIKLASNENPLGPSPHALEALRGHLGGISLYPDGNGFALKRRLGELLDVDPACITLGNGSNEILELVARAYLEPGRNAVFSAHAFAVYPIVVQAVGADARVAPANPADHAMPYGHDLDAMASRIDADTRVVFVANPNNPTGTWLDEAAVHGFLKRVPDETLVVMDEAYFEYVQADGYPDATRWLKAFPNLLVTRTFSKIHGLAGLRIGYGVSGEAVADILNRVRQPFNTNSLAQAGALAALDDGDHVTESVRINTLGLAQLTAACRERGLGYIPSVGNFLSIDVGREAGPVYQALLREGVIVRPVGGYGLPNHLRVTVGREQENRRFIDALDRVLRG</sequence>
<evidence type="ECO:0000256" key="6">
    <source>
        <dbReference type="ARBA" id="ARBA00022679"/>
    </source>
</evidence>
<dbReference type="InterPro" id="IPR005861">
    <property type="entry name" value="HisP_aminotrans"/>
</dbReference>
<comment type="subunit">
    <text evidence="4 9">Homodimer.</text>
</comment>
<dbReference type="UniPathway" id="UPA00031">
    <property type="reaction ID" value="UER00012"/>
</dbReference>
<evidence type="ECO:0000259" key="10">
    <source>
        <dbReference type="Pfam" id="PF00155"/>
    </source>
</evidence>
<dbReference type="SUPFAM" id="SSF53383">
    <property type="entry name" value="PLP-dependent transferases"/>
    <property type="match status" value="1"/>
</dbReference>
<evidence type="ECO:0000256" key="8">
    <source>
        <dbReference type="ARBA" id="ARBA00047481"/>
    </source>
</evidence>
<evidence type="ECO:0000313" key="11">
    <source>
        <dbReference type="EMBL" id="OOG25183.1"/>
    </source>
</evidence>
<accession>A0A1V3NJR1</accession>
<keyword evidence="7 9" id="KW-0663">Pyridoxal phosphate</keyword>
<dbReference type="OrthoDB" id="9813612at2"/>
<keyword evidence="12" id="KW-1185">Reference proteome</keyword>
<feature type="modified residue" description="N6-(pyridoxal phosphate)lysine" evidence="9">
    <location>
        <position position="234"/>
    </location>
</feature>
<evidence type="ECO:0000256" key="2">
    <source>
        <dbReference type="ARBA" id="ARBA00005011"/>
    </source>
</evidence>
<dbReference type="InterPro" id="IPR050106">
    <property type="entry name" value="HistidinolP_aminotransfase"/>
</dbReference>
<evidence type="ECO:0000256" key="9">
    <source>
        <dbReference type="HAMAP-Rule" id="MF_01023"/>
    </source>
</evidence>
<comment type="catalytic activity">
    <reaction evidence="8 9">
        <text>L-histidinol phosphate + 2-oxoglutarate = 3-(imidazol-4-yl)-2-oxopropyl phosphate + L-glutamate</text>
        <dbReference type="Rhea" id="RHEA:23744"/>
        <dbReference type="ChEBI" id="CHEBI:16810"/>
        <dbReference type="ChEBI" id="CHEBI:29985"/>
        <dbReference type="ChEBI" id="CHEBI:57766"/>
        <dbReference type="ChEBI" id="CHEBI:57980"/>
        <dbReference type="EC" id="2.6.1.9"/>
    </reaction>
</comment>
<dbReference type="RefSeq" id="WP_077278463.1">
    <property type="nucleotide sequence ID" value="NZ_MVBK01000040.1"/>
</dbReference>
<dbReference type="Pfam" id="PF00155">
    <property type="entry name" value="Aminotran_1_2"/>
    <property type="match status" value="1"/>
</dbReference>
<dbReference type="HAMAP" id="MF_01023">
    <property type="entry name" value="HisC_aminotrans_2"/>
    <property type="match status" value="1"/>
</dbReference>
<dbReference type="InterPro" id="IPR015421">
    <property type="entry name" value="PyrdxlP-dep_Trfase_major"/>
</dbReference>
<keyword evidence="9" id="KW-0368">Histidine biosynthesis</keyword>
<dbReference type="NCBIfam" id="TIGR01141">
    <property type="entry name" value="hisC"/>
    <property type="match status" value="1"/>
</dbReference>
<protein>
    <recommendedName>
        <fullName evidence="9">Histidinol-phosphate aminotransferase</fullName>
        <ecNumber evidence="9">2.6.1.9</ecNumber>
    </recommendedName>
    <alternativeName>
        <fullName evidence="9">Imidazole acetol-phosphate transaminase</fullName>
    </alternativeName>
</protein>
<dbReference type="GO" id="GO:0000105">
    <property type="term" value="P:L-histidine biosynthetic process"/>
    <property type="evidence" value="ECO:0007669"/>
    <property type="project" value="UniProtKB-UniRule"/>
</dbReference>
<reference evidence="11 12" key="1">
    <citation type="submission" date="2017-02" db="EMBL/GenBank/DDBJ databases">
        <title>Genomic diversity within the haloalkaliphilic genus Thioalkalivibrio.</title>
        <authorList>
            <person name="Ahn A.-C."/>
            <person name="Meier-Kolthoff J."/>
            <person name="Overmars L."/>
            <person name="Richter M."/>
            <person name="Woyke T."/>
            <person name="Sorokin D.Y."/>
            <person name="Muyzer G."/>
        </authorList>
    </citation>
    <scope>NUCLEOTIDE SEQUENCE [LARGE SCALE GENOMIC DNA]</scope>
    <source>
        <strain evidence="11 12">ALJD</strain>
    </source>
</reference>
<evidence type="ECO:0000256" key="5">
    <source>
        <dbReference type="ARBA" id="ARBA00022576"/>
    </source>
</evidence>
<proteinExistence type="inferred from homology"/>
<evidence type="ECO:0000256" key="7">
    <source>
        <dbReference type="ARBA" id="ARBA00022898"/>
    </source>
</evidence>
<keyword evidence="6 9" id="KW-0808">Transferase</keyword>
<dbReference type="CDD" id="cd00609">
    <property type="entry name" value="AAT_like"/>
    <property type="match status" value="1"/>
</dbReference>
<feature type="domain" description="Aminotransferase class I/classII large" evidence="10">
    <location>
        <begin position="37"/>
        <end position="367"/>
    </location>
</feature>
<keyword evidence="5 9" id="KW-0032">Aminotransferase</keyword>
<comment type="pathway">
    <text evidence="2 9">Amino-acid biosynthesis; L-histidine biosynthesis; L-histidine from 5-phospho-alpha-D-ribose 1-diphosphate: step 7/9.</text>
</comment>
<comment type="similarity">
    <text evidence="3 9">Belongs to the class-II pyridoxal-phosphate-dependent aminotransferase family. Histidinol-phosphate aminotransferase subfamily.</text>
</comment>
<gene>
    <name evidence="9" type="primary">hisC</name>
    <name evidence="11" type="ORF">B1C78_07130</name>
</gene>
<dbReference type="GO" id="GO:0030170">
    <property type="term" value="F:pyridoxal phosphate binding"/>
    <property type="evidence" value="ECO:0007669"/>
    <property type="project" value="InterPro"/>
</dbReference>
<dbReference type="InterPro" id="IPR015424">
    <property type="entry name" value="PyrdxlP-dep_Trfase"/>
</dbReference>
<dbReference type="Proteomes" id="UP000189462">
    <property type="component" value="Unassembled WGS sequence"/>
</dbReference>
<comment type="caution">
    <text evidence="11">The sequence shown here is derived from an EMBL/GenBank/DDBJ whole genome shotgun (WGS) entry which is preliminary data.</text>
</comment>
<evidence type="ECO:0000256" key="4">
    <source>
        <dbReference type="ARBA" id="ARBA00011738"/>
    </source>
</evidence>
<dbReference type="InterPro" id="IPR015422">
    <property type="entry name" value="PyrdxlP-dep_Trfase_small"/>
</dbReference>
<dbReference type="STRING" id="108003.B1C78_07130"/>
<evidence type="ECO:0000256" key="3">
    <source>
        <dbReference type="ARBA" id="ARBA00007970"/>
    </source>
</evidence>
<name>A0A1V3NJR1_9GAMM</name>
<comment type="cofactor">
    <cofactor evidence="1 9">
        <name>pyridoxal 5'-phosphate</name>
        <dbReference type="ChEBI" id="CHEBI:597326"/>
    </cofactor>
</comment>
<dbReference type="EMBL" id="MVBK01000040">
    <property type="protein sequence ID" value="OOG25183.1"/>
    <property type="molecule type" value="Genomic_DNA"/>
</dbReference>
<dbReference type="PANTHER" id="PTHR43643">
    <property type="entry name" value="HISTIDINOL-PHOSPHATE AMINOTRANSFERASE 2"/>
    <property type="match status" value="1"/>
</dbReference>
<keyword evidence="9" id="KW-0028">Amino-acid biosynthesis</keyword>
<dbReference type="EC" id="2.6.1.9" evidence="9"/>